<dbReference type="GO" id="GO:0016020">
    <property type="term" value="C:membrane"/>
    <property type="evidence" value="ECO:0007669"/>
    <property type="project" value="UniProtKB-SubCell"/>
</dbReference>
<dbReference type="InterPro" id="IPR038770">
    <property type="entry name" value="Na+/solute_symporter_sf"/>
</dbReference>
<feature type="transmembrane region" description="Helical" evidence="7">
    <location>
        <begin position="315"/>
        <end position="336"/>
    </location>
</feature>
<dbReference type="AlphaFoldDB" id="A0A9P8T8H0"/>
<dbReference type="PANTHER" id="PTHR32468">
    <property type="entry name" value="CATION/H + ANTIPORTER"/>
    <property type="match status" value="1"/>
</dbReference>
<evidence type="ECO:0000259" key="8">
    <source>
        <dbReference type="Pfam" id="PF00999"/>
    </source>
</evidence>
<feature type="domain" description="Cation/H+ exchanger transmembrane" evidence="8">
    <location>
        <begin position="37"/>
        <end position="422"/>
    </location>
</feature>
<organism evidence="9 10">
    <name type="scientific">Ogataea philodendri</name>
    <dbReference type="NCBI Taxonomy" id="1378263"/>
    <lineage>
        <taxon>Eukaryota</taxon>
        <taxon>Fungi</taxon>
        <taxon>Dikarya</taxon>
        <taxon>Ascomycota</taxon>
        <taxon>Saccharomycotina</taxon>
        <taxon>Pichiomycetes</taxon>
        <taxon>Pichiales</taxon>
        <taxon>Pichiaceae</taxon>
        <taxon>Ogataea</taxon>
    </lineage>
</organism>
<evidence type="ECO:0000256" key="6">
    <source>
        <dbReference type="ARBA" id="ARBA00023136"/>
    </source>
</evidence>
<comment type="caution">
    <text evidence="9">The sequence shown here is derived from an EMBL/GenBank/DDBJ whole genome shotgun (WGS) entry which is preliminary data.</text>
</comment>
<evidence type="ECO:0000313" key="10">
    <source>
        <dbReference type="Proteomes" id="UP000769157"/>
    </source>
</evidence>
<dbReference type="Gene3D" id="1.20.1530.20">
    <property type="match status" value="1"/>
</dbReference>
<evidence type="ECO:0000256" key="3">
    <source>
        <dbReference type="ARBA" id="ARBA00022692"/>
    </source>
</evidence>
<feature type="transmembrane region" description="Helical" evidence="7">
    <location>
        <begin position="268"/>
        <end position="295"/>
    </location>
</feature>
<evidence type="ECO:0000256" key="2">
    <source>
        <dbReference type="ARBA" id="ARBA00022448"/>
    </source>
</evidence>
<feature type="transmembrane region" description="Helical" evidence="7">
    <location>
        <begin position="25"/>
        <end position="43"/>
    </location>
</feature>
<keyword evidence="4 7" id="KW-1133">Transmembrane helix</keyword>
<name>A0A9P8T8H0_9ASCO</name>
<evidence type="ECO:0000256" key="4">
    <source>
        <dbReference type="ARBA" id="ARBA00022989"/>
    </source>
</evidence>
<reference evidence="9" key="2">
    <citation type="submission" date="2021-01" db="EMBL/GenBank/DDBJ databases">
        <authorList>
            <person name="Schikora-Tamarit M.A."/>
        </authorList>
    </citation>
    <scope>NUCLEOTIDE SEQUENCE</scope>
    <source>
        <strain evidence="9">CBS6075</strain>
    </source>
</reference>
<dbReference type="EMBL" id="JAEUBE010000158">
    <property type="protein sequence ID" value="KAH3668991.1"/>
    <property type="molecule type" value="Genomic_DNA"/>
</dbReference>
<dbReference type="GO" id="GO:1902600">
    <property type="term" value="P:proton transmembrane transport"/>
    <property type="evidence" value="ECO:0007669"/>
    <property type="project" value="InterPro"/>
</dbReference>
<evidence type="ECO:0000256" key="7">
    <source>
        <dbReference type="SAM" id="Phobius"/>
    </source>
</evidence>
<dbReference type="InterPro" id="IPR006153">
    <property type="entry name" value="Cation/H_exchanger_TM"/>
</dbReference>
<gene>
    <name evidence="9" type="ORF">OGAPHI_002746</name>
</gene>
<feature type="transmembrane region" description="Helical" evidence="7">
    <location>
        <begin position="55"/>
        <end position="73"/>
    </location>
</feature>
<dbReference type="OrthoDB" id="2687058at2759"/>
<feature type="transmembrane region" description="Helical" evidence="7">
    <location>
        <begin position="376"/>
        <end position="395"/>
    </location>
</feature>
<feature type="transmembrane region" description="Helical" evidence="7">
    <location>
        <begin position="224"/>
        <end position="247"/>
    </location>
</feature>
<sequence length="755" mass="83468">MAVSTSSAAGIIAGMNPLEYSSSQPYTLFIFQTIFVVVLAQLVHKPLSILKQPKVIAEVITGILLGPSVMGHIPRFTSLVFPTSSIPGLTLVANVGVCLLLFMVGCEVDVEFIKKNLKIAFSVGIFNMAVPFGLGCAIAVGLWNEYRVNDDDLQPIKFTTFMVFIAVAMCITAFPVLARIITELGLVKDRVGVVVLAAGITNDLIGWILLALSITLANSSKSEITAYICLVVIGWCLFVVYPLRFLLRKVLFKLDEIHTGPSQLGTTIILMLMFASAFFTDIIGVHPIFGAFIVGTIVPRENNYVIILTEKIEDLVNIVFVPLYFALAGLSVNLGLLNRGIDWAYIVCIVVVAMVGKIFGGFVAAKFCGLYKRESLSVGVLMSCKGIVEIVVLNTGLNAGIISQKTFSMFIVMALIATFLTTPLTLCCYPQSYRDSVQRRLAEKEESVSVPASDSSLQPDEYQQIEFKRLILNANNLENITTDLILLDHLAIPAKLPIHGVHIKSLTPRTADLLYASMLKDEERTENTHLNAILSILKIFSDLNSIQFTSEILYSLPQDQFKTLLSGVTYFKHDLLVLTMSIKDFEKNRQVMAELRKADIIDVHRCLFVNNNQELASKAYNESVDDKSLISTDTFLNPNSFEISTLLLVFTSSKMSQRDMVALKLFSVLILHRRISTAQILVEESNEIRAIILNDPLLAQNPNISVSAMGPNEIEKLYDRSAPSMNNLVIITNEKSSDPLVDHLVDQNYKLLLVY</sequence>
<comment type="subcellular location">
    <subcellularLocation>
        <location evidence="1">Membrane</location>
        <topology evidence="1">Multi-pass membrane protein</topology>
    </subcellularLocation>
</comment>
<dbReference type="InterPro" id="IPR050794">
    <property type="entry name" value="CPA2_transporter"/>
</dbReference>
<dbReference type="Proteomes" id="UP000769157">
    <property type="component" value="Unassembled WGS sequence"/>
</dbReference>
<dbReference type="RefSeq" id="XP_046063405.1">
    <property type="nucleotide sequence ID" value="XM_046203649.1"/>
</dbReference>
<accession>A0A9P8T8H0</accession>
<keyword evidence="3 7" id="KW-0812">Transmembrane</keyword>
<feature type="transmembrane region" description="Helical" evidence="7">
    <location>
        <begin position="117"/>
        <end position="141"/>
    </location>
</feature>
<feature type="transmembrane region" description="Helical" evidence="7">
    <location>
        <begin position="161"/>
        <end position="181"/>
    </location>
</feature>
<feature type="transmembrane region" description="Helical" evidence="7">
    <location>
        <begin position="85"/>
        <end position="105"/>
    </location>
</feature>
<evidence type="ECO:0000256" key="1">
    <source>
        <dbReference type="ARBA" id="ARBA00004141"/>
    </source>
</evidence>
<feature type="transmembrane region" description="Helical" evidence="7">
    <location>
        <begin position="193"/>
        <end position="218"/>
    </location>
</feature>
<dbReference type="GeneID" id="70234713"/>
<dbReference type="Pfam" id="PF00999">
    <property type="entry name" value="Na_H_Exchanger"/>
    <property type="match status" value="1"/>
</dbReference>
<evidence type="ECO:0000313" key="9">
    <source>
        <dbReference type="EMBL" id="KAH3668991.1"/>
    </source>
</evidence>
<reference evidence="9" key="1">
    <citation type="journal article" date="2021" name="Open Biol.">
        <title>Shared evolutionary footprints suggest mitochondrial oxidative damage underlies multiple complex I losses in fungi.</title>
        <authorList>
            <person name="Schikora-Tamarit M.A."/>
            <person name="Marcet-Houben M."/>
            <person name="Nosek J."/>
            <person name="Gabaldon T."/>
        </authorList>
    </citation>
    <scope>NUCLEOTIDE SEQUENCE</scope>
    <source>
        <strain evidence="9">CBS6075</strain>
    </source>
</reference>
<protein>
    <recommendedName>
        <fullName evidence="8">Cation/H+ exchanger transmembrane domain-containing protein</fullName>
    </recommendedName>
</protein>
<proteinExistence type="predicted"/>
<keyword evidence="5" id="KW-0406">Ion transport</keyword>
<dbReference type="GO" id="GO:0015297">
    <property type="term" value="F:antiporter activity"/>
    <property type="evidence" value="ECO:0007669"/>
    <property type="project" value="InterPro"/>
</dbReference>
<feature type="transmembrane region" description="Helical" evidence="7">
    <location>
        <begin position="343"/>
        <end position="364"/>
    </location>
</feature>
<keyword evidence="2" id="KW-0813">Transport</keyword>
<evidence type="ECO:0000256" key="5">
    <source>
        <dbReference type="ARBA" id="ARBA00023065"/>
    </source>
</evidence>
<dbReference type="PANTHER" id="PTHR32468:SF0">
    <property type="entry name" value="K(+)_H(+) ANTIPORTER 1"/>
    <property type="match status" value="1"/>
</dbReference>
<keyword evidence="10" id="KW-1185">Reference proteome</keyword>
<feature type="transmembrane region" description="Helical" evidence="7">
    <location>
        <begin position="407"/>
        <end position="426"/>
    </location>
</feature>
<keyword evidence="6 7" id="KW-0472">Membrane</keyword>